<evidence type="ECO:0000313" key="2">
    <source>
        <dbReference type="Proteomes" id="UP000198623"/>
    </source>
</evidence>
<reference evidence="2" key="1">
    <citation type="submission" date="2016-10" db="EMBL/GenBank/DDBJ databases">
        <authorList>
            <person name="Varghese N."/>
            <person name="Submissions S."/>
        </authorList>
    </citation>
    <scope>NUCLEOTIDE SEQUENCE [LARGE SCALE GENOMIC DNA]</scope>
    <source>
        <strain evidence="2">CGMCC 1.10971</strain>
    </source>
</reference>
<accession>A0A1I2QDY5</accession>
<sequence length="29" mass="3139">MFALLAAKPVTELFVLGVIAGYNWAKSLD</sequence>
<organism evidence="1 2">
    <name type="scientific">Neptunomonas qingdaonensis</name>
    <dbReference type="NCBI Taxonomy" id="1045558"/>
    <lineage>
        <taxon>Bacteria</taxon>
        <taxon>Pseudomonadati</taxon>
        <taxon>Pseudomonadota</taxon>
        <taxon>Gammaproteobacteria</taxon>
        <taxon>Oceanospirillales</taxon>
        <taxon>Oceanospirillaceae</taxon>
        <taxon>Neptunomonas</taxon>
    </lineage>
</organism>
<proteinExistence type="predicted"/>
<dbReference type="AlphaFoldDB" id="A0A1I2QDY5"/>
<protein>
    <submittedName>
        <fullName evidence="1">Uncharacterized protein</fullName>
    </submittedName>
</protein>
<keyword evidence="2" id="KW-1185">Reference proteome</keyword>
<gene>
    <name evidence="1" type="ORF">SAMN05216175_104261</name>
</gene>
<dbReference type="Proteomes" id="UP000198623">
    <property type="component" value="Unassembled WGS sequence"/>
</dbReference>
<dbReference type="EMBL" id="FOOU01000004">
    <property type="protein sequence ID" value="SFG23966.1"/>
    <property type="molecule type" value="Genomic_DNA"/>
</dbReference>
<name>A0A1I2QDY5_9GAMM</name>
<evidence type="ECO:0000313" key="1">
    <source>
        <dbReference type="EMBL" id="SFG23966.1"/>
    </source>
</evidence>